<dbReference type="Gene3D" id="3.30.565.10">
    <property type="entry name" value="Histidine kinase-like ATPase, C-terminal domain"/>
    <property type="match status" value="1"/>
</dbReference>
<evidence type="ECO:0000313" key="14">
    <source>
        <dbReference type="EMBL" id="MBB5352124.1"/>
    </source>
</evidence>
<evidence type="ECO:0000256" key="9">
    <source>
        <dbReference type="ARBA" id="ARBA00023012"/>
    </source>
</evidence>
<dbReference type="RefSeq" id="WP_221285127.1">
    <property type="nucleotide sequence ID" value="NZ_JACHFD010000010.1"/>
</dbReference>
<keyword evidence="4" id="KW-0597">Phosphoprotein</keyword>
<evidence type="ECO:0000256" key="1">
    <source>
        <dbReference type="ARBA" id="ARBA00000085"/>
    </source>
</evidence>
<comment type="catalytic activity">
    <reaction evidence="1">
        <text>ATP + protein L-histidine = ADP + protein N-phospho-L-histidine.</text>
        <dbReference type="EC" id="2.7.13.3"/>
    </reaction>
</comment>
<dbReference type="PROSITE" id="PS50885">
    <property type="entry name" value="HAMP"/>
    <property type="match status" value="1"/>
</dbReference>
<evidence type="ECO:0000256" key="5">
    <source>
        <dbReference type="ARBA" id="ARBA00022679"/>
    </source>
</evidence>
<dbReference type="EC" id="2.7.13.3" evidence="3"/>
<dbReference type="EMBL" id="JACHFD010000010">
    <property type="protein sequence ID" value="MBB5352124.1"/>
    <property type="molecule type" value="Genomic_DNA"/>
</dbReference>
<gene>
    <name evidence="14" type="ORF">HNR46_002365</name>
</gene>
<evidence type="ECO:0000256" key="4">
    <source>
        <dbReference type="ARBA" id="ARBA00022553"/>
    </source>
</evidence>
<feature type="transmembrane region" description="Helical" evidence="11">
    <location>
        <begin position="167"/>
        <end position="189"/>
    </location>
</feature>
<dbReference type="GO" id="GO:0000155">
    <property type="term" value="F:phosphorelay sensor kinase activity"/>
    <property type="evidence" value="ECO:0007669"/>
    <property type="project" value="InterPro"/>
</dbReference>
<keyword evidence="11" id="KW-0472">Membrane</keyword>
<dbReference type="CDD" id="cd00075">
    <property type="entry name" value="HATPase"/>
    <property type="match status" value="1"/>
</dbReference>
<dbReference type="PANTHER" id="PTHR45436:SF3">
    <property type="entry name" value="SENSOR HISTIDINE KINASE HPRS"/>
    <property type="match status" value="1"/>
</dbReference>
<proteinExistence type="predicted"/>
<evidence type="ECO:0000256" key="3">
    <source>
        <dbReference type="ARBA" id="ARBA00012438"/>
    </source>
</evidence>
<dbReference type="InterPro" id="IPR036097">
    <property type="entry name" value="HisK_dim/P_sf"/>
</dbReference>
<dbReference type="AlphaFoldDB" id="A0A840V956"/>
<dbReference type="GO" id="GO:0005886">
    <property type="term" value="C:plasma membrane"/>
    <property type="evidence" value="ECO:0007669"/>
    <property type="project" value="TreeGrafter"/>
</dbReference>
<feature type="domain" description="HAMP" evidence="13">
    <location>
        <begin position="194"/>
        <end position="247"/>
    </location>
</feature>
<evidence type="ECO:0000259" key="12">
    <source>
        <dbReference type="PROSITE" id="PS50109"/>
    </source>
</evidence>
<feature type="region of interest" description="Disordered" evidence="10">
    <location>
        <begin position="446"/>
        <end position="479"/>
    </location>
</feature>
<dbReference type="SMART" id="SM00304">
    <property type="entry name" value="HAMP"/>
    <property type="match status" value="1"/>
</dbReference>
<dbReference type="SUPFAM" id="SSF47384">
    <property type="entry name" value="Homodimeric domain of signal transducing histidine kinase"/>
    <property type="match status" value="1"/>
</dbReference>
<dbReference type="Pfam" id="PF02518">
    <property type="entry name" value="HATPase_c"/>
    <property type="match status" value="1"/>
</dbReference>
<reference evidence="14 15" key="1">
    <citation type="submission" date="2020-08" db="EMBL/GenBank/DDBJ databases">
        <title>Genomic Encyclopedia of Type Strains, Phase IV (KMG-IV): sequencing the most valuable type-strain genomes for metagenomic binning, comparative biology and taxonomic classification.</title>
        <authorList>
            <person name="Goeker M."/>
        </authorList>
    </citation>
    <scope>NUCLEOTIDE SEQUENCE [LARGE SCALE GENOMIC DNA]</scope>
    <source>
        <strain evidence="14 15">YC6886</strain>
    </source>
</reference>
<evidence type="ECO:0000256" key="11">
    <source>
        <dbReference type="SAM" id="Phobius"/>
    </source>
</evidence>
<evidence type="ECO:0000256" key="2">
    <source>
        <dbReference type="ARBA" id="ARBA00004370"/>
    </source>
</evidence>
<keyword evidence="6 11" id="KW-0812">Transmembrane</keyword>
<dbReference type="PROSITE" id="PS50109">
    <property type="entry name" value="HIS_KIN"/>
    <property type="match status" value="1"/>
</dbReference>
<dbReference type="InterPro" id="IPR036890">
    <property type="entry name" value="HATPase_C_sf"/>
</dbReference>
<evidence type="ECO:0000256" key="8">
    <source>
        <dbReference type="ARBA" id="ARBA00022989"/>
    </source>
</evidence>
<keyword evidence="8 11" id="KW-1133">Transmembrane helix</keyword>
<feature type="domain" description="Histidine kinase" evidence="12">
    <location>
        <begin position="255"/>
        <end position="463"/>
    </location>
</feature>
<dbReference type="InterPro" id="IPR003661">
    <property type="entry name" value="HisK_dim/P_dom"/>
</dbReference>
<evidence type="ECO:0000256" key="10">
    <source>
        <dbReference type="SAM" id="MobiDB-lite"/>
    </source>
</evidence>
<sequence length="479" mass="53089">MMISIRRRLTLLLCLAVGSLLVGTGLGVFIAMHGLLEHQFDETLRAKASALITASEIDDGDFEIDLTVQNFAGFGTGGEDYFEIRRLSDQLFLRSPSLENGAFRISSDSRVAPPHDDLARIFAARLGDGRRARFYVQTFYPKDDKKKRFQNLYLIVASPTSGMHFQLALLATVLTIAGAAALILMVPLIRLGLRRGLKPLHQLADDVEAIHPGNLHQRLSLSQMPSELAPVAHGLNDWLTRLESSFDRERRFSSHAAHELRTPLAEIRSLAELGTLFPEEATPQRCAEIVKVSDEMQALLEKLSLLARADSGRQPIHREILPLGPSIQAQLQRFQPLAEKREMSLATRITEGPFNTDPVLWSTILQNLIGNALAHAPQGTDLQIDASPHHFRISNPAPGWDATDFEHVFERFWQKDAAHTRTGHSGLGMSIVRACVHLLGGTVSARPSPDGRFETEILWPSEAPETRSEMSIDSPRPGQ</sequence>
<dbReference type="Pfam" id="PF00672">
    <property type="entry name" value="HAMP"/>
    <property type="match status" value="1"/>
</dbReference>
<keyword evidence="7 14" id="KW-0418">Kinase</keyword>
<dbReference type="Gene3D" id="1.10.287.130">
    <property type="match status" value="1"/>
</dbReference>
<dbReference type="CDD" id="cd00082">
    <property type="entry name" value="HisKA"/>
    <property type="match status" value="1"/>
</dbReference>
<comment type="caution">
    <text evidence="14">The sequence shown here is derived from an EMBL/GenBank/DDBJ whole genome shotgun (WGS) entry which is preliminary data.</text>
</comment>
<dbReference type="SMART" id="SM00388">
    <property type="entry name" value="HisKA"/>
    <property type="match status" value="1"/>
</dbReference>
<keyword evidence="9" id="KW-0902">Two-component regulatory system</keyword>
<dbReference type="Proteomes" id="UP000557717">
    <property type="component" value="Unassembled WGS sequence"/>
</dbReference>
<evidence type="ECO:0000256" key="6">
    <source>
        <dbReference type="ARBA" id="ARBA00022692"/>
    </source>
</evidence>
<name>A0A840V956_9BACT</name>
<organism evidence="14 15">
    <name type="scientific">Haloferula luteola</name>
    <dbReference type="NCBI Taxonomy" id="595692"/>
    <lineage>
        <taxon>Bacteria</taxon>
        <taxon>Pseudomonadati</taxon>
        <taxon>Verrucomicrobiota</taxon>
        <taxon>Verrucomicrobiia</taxon>
        <taxon>Verrucomicrobiales</taxon>
        <taxon>Verrucomicrobiaceae</taxon>
        <taxon>Haloferula</taxon>
    </lineage>
</organism>
<keyword evidence="5" id="KW-0808">Transferase</keyword>
<dbReference type="InterPro" id="IPR005467">
    <property type="entry name" value="His_kinase_dom"/>
</dbReference>
<keyword evidence="15" id="KW-1185">Reference proteome</keyword>
<evidence type="ECO:0000256" key="7">
    <source>
        <dbReference type="ARBA" id="ARBA00022777"/>
    </source>
</evidence>
<dbReference type="InterPro" id="IPR003660">
    <property type="entry name" value="HAMP_dom"/>
</dbReference>
<evidence type="ECO:0000313" key="15">
    <source>
        <dbReference type="Proteomes" id="UP000557717"/>
    </source>
</evidence>
<dbReference type="InterPro" id="IPR003594">
    <property type="entry name" value="HATPase_dom"/>
</dbReference>
<dbReference type="PANTHER" id="PTHR45436">
    <property type="entry name" value="SENSOR HISTIDINE KINASE YKOH"/>
    <property type="match status" value="1"/>
</dbReference>
<evidence type="ECO:0000259" key="13">
    <source>
        <dbReference type="PROSITE" id="PS50885"/>
    </source>
</evidence>
<accession>A0A840V956</accession>
<dbReference type="SUPFAM" id="SSF55874">
    <property type="entry name" value="ATPase domain of HSP90 chaperone/DNA topoisomerase II/histidine kinase"/>
    <property type="match status" value="1"/>
</dbReference>
<comment type="subcellular location">
    <subcellularLocation>
        <location evidence="2">Membrane</location>
    </subcellularLocation>
</comment>
<dbReference type="Pfam" id="PF00512">
    <property type="entry name" value="HisKA"/>
    <property type="match status" value="1"/>
</dbReference>
<protein>
    <recommendedName>
        <fullName evidence="3">histidine kinase</fullName>
        <ecNumber evidence="3">2.7.13.3</ecNumber>
    </recommendedName>
</protein>
<dbReference type="InterPro" id="IPR050428">
    <property type="entry name" value="TCS_sensor_his_kinase"/>
</dbReference>
<dbReference type="SMART" id="SM00387">
    <property type="entry name" value="HATPase_c"/>
    <property type="match status" value="1"/>
</dbReference>